<comment type="caution">
    <text evidence="1">The sequence shown here is derived from an EMBL/GenBank/DDBJ whole genome shotgun (WGS) entry which is preliminary data.</text>
</comment>
<dbReference type="AlphaFoldDB" id="A0A0L6UCI3"/>
<dbReference type="VEuPathDB" id="FungiDB:VP01_742g4"/>
<gene>
    <name evidence="1" type="ORF">VP01_742g4</name>
</gene>
<evidence type="ECO:0000313" key="1">
    <source>
        <dbReference type="EMBL" id="KNZ46253.1"/>
    </source>
</evidence>
<reference evidence="1 2" key="1">
    <citation type="submission" date="2015-08" db="EMBL/GenBank/DDBJ databases">
        <title>Next Generation Sequencing and Analysis of the Genome of Puccinia sorghi L Schw, the Causal Agent of Maize Common Rust.</title>
        <authorList>
            <person name="Rochi L."/>
            <person name="Burguener G."/>
            <person name="Darino M."/>
            <person name="Turjanski A."/>
            <person name="Kreff E."/>
            <person name="Dieguez M.J."/>
            <person name="Sacco F."/>
        </authorList>
    </citation>
    <scope>NUCLEOTIDE SEQUENCE [LARGE SCALE GENOMIC DNA]</scope>
    <source>
        <strain evidence="1 2">RO10H11247</strain>
    </source>
</reference>
<proteinExistence type="predicted"/>
<keyword evidence="2" id="KW-1185">Reference proteome</keyword>
<protein>
    <recommendedName>
        <fullName evidence="3">Retrotransposon gag domain-containing protein</fullName>
    </recommendedName>
</protein>
<dbReference type="Proteomes" id="UP000037035">
    <property type="component" value="Unassembled WGS sequence"/>
</dbReference>
<evidence type="ECO:0000313" key="2">
    <source>
        <dbReference type="Proteomes" id="UP000037035"/>
    </source>
</evidence>
<accession>A0A0L6UCI3</accession>
<organism evidence="1 2">
    <name type="scientific">Puccinia sorghi</name>
    <dbReference type="NCBI Taxonomy" id="27349"/>
    <lineage>
        <taxon>Eukaryota</taxon>
        <taxon>Fungi</taxon>
        <taxon>Dikarya</taxon>
        <taxon>Basidiomycota</taxon>
        <taxon>Pucciniomycotina</taxon>
        <taxon>Pucciniomycetes</taxon>
        <taxon>Pucciniales</taxon>
        <taxon>Pucciniaceae</taxon>
        <taxon>Puccinia</taxon>
    </lineage>
</organism>
<feature type="non-terminal residue" evidence="1">
    <location>
        <position position="1"/>
    </location>
</feature>
<dbReference type="OrthoDB" id="1745472at2759"/>
<sequence>VFNVEGVVFDKFLDDFRFALQSLHQTGTVLAYTQEFNSHARTVGWANNPLMSLYQHRLKENLQLSVAMSNINRPDN</sequence>
<dbReference type="EMBL" id="LAVV01012861">
    <property type="protein sequence ID" value="KNZ46253.1"/>
    <property type="molecule type" value="Genomic_DNA"/>
</dbReference>
<evidence type="ECO:0008006" key="3">
    <source>
        <dbReference type="Google" id="ProtNLM"/>
    </source>
</evidence>
<name>A0A0L6UCI3_9BASI</name>